<dbReference type="InterPro" id="IPR000884">
    <property type="entry name" value="TSP1_rpt"/>
</dbReference>
<protein>
    <recommendedName>
        <fullName evidence="13">Zinc metalloproteinase</fullName>
    </recommendedName>
</protein>
<evidence type="ECO:0000256" key="1">
    <source>
        <dbReference type="ARBA" id="ARBA00004613"/>
    </source>
</evidence>
<keyword evidence="3" id="KW-0245">EGF-like domain</keyword>
<dbReference type="GO" id="GO:0004222">
    <property type="term" value="F:metalloendopeptidase activity"/>
    <property type="evidence" value="ECO:0007669"/>
    <property type="project" value="UniProtKB-UniRule"/>
</dbReference>
<organism evidence="19 20">
    <name type="scientific">Caenorhabditis bovis</name>
    <dbReference type="NCBI Taxonomy" id="2654633"/>
    <lineage>
        <taxon>Eukaryota</taxon>
        <taxon>Metazoa</taxon>
        <taxon>Ecdysozoa</taxon>
        <taxon>Nematoda</taxon>
        <taxon>Chromadorea</taxon>
        <taxon>Rhabditida</taxon>
        <taxon>Rhabditina</taxon>
        <taxon>Rhabditomorpha</taxon>
        <taxon>Rhabditoidea</taxon>
        <taxon>Rhabditidae</taxon>
        <taxon>Peloderinae</taxon>
        <taxon>Caenorhabditis</taxon>
    </lineage>
</organism>
<keyword evidence="6 13" id="KW-0732">Signal</keyword>
<keyword evidence="2 13" id="KW-0964">Secreted</keyword>
<dbReference type="InterPro" id="IPR000742">
    <property type="entry name" value="EGF"/>
</dbReference>
<dbReference type="PROSITE" id="PS00022">
    <property type="entry name" value="EGF_1"/>
    <property type="match status" value="1"/>
</dbReference>
<evidence type="ECO:0000256" key="4">
    <source>
        <dbReference type="ARBA" id="ARBA00022670"/>
    </source>
</evidence>
<evidence type="ECO:0000256" key="12">
    <source>
        <dbReference type="ARBA" id="ARBA00023180"/>
    </source>
</evidence>
<dbReference type="EMBL" id="CADEPM010000002">
    <property type="protein sequence ID" value="CAB3400921.1"/>
    <property type="molecule type" value="Genomic_DNA"/>
</dbReference>
<dbReference type="GO" id="GO:0008270">
    <property type="term" value="F:zinc ion binding"/>
    <property type="evidence" value="ECO:0007669"/>
    <property type="project" value="UniProtKB-UniRule"/>
</dbReference>
<comment type="cofactor">
    <cofactor evidence="15 16">
        <name>Zn(2+)</name>
        <dbReference type="ChEBI" id="CHEBI:29105"/>
    </cofactor>
    <text evidence="15 16">Binds 1 zinc ion per subunit.</text>
</comment>
<dbReference type="AlphaFoldDB" id="A0A8S1ESP5"/>
<comment type="caution">
    <text evidence="19">The sequence shown here is derived from an EMBL/GenBank/DDBJ whole genome shotgun (WGS) entry which is preliminary data.</text>
</comment>
<evidence type="ECO:0000256" key="3">
    <source>
        <dbReference type="ARBA" id="ARBA00022536"/>
    </source>
</evidence>
<accession>A0A8S1ESP5</accession>
<keyword evidence="20" id="KW-1185">Reference proteome</keyword>
<dbReference type="CDD" id="cd00041">
    <property type="entry name" value="CUB"/>
    <property type="match status" value="1"/>
</dbReference>
<reference evidence="19 20" key="1">
    <citation type="submission" date="2020-04" db="EMBL/GenBank/DDBJ databases">
        <authorList>
            <person name="Laetsch R D."/>
            <person name="Stevens L."/>
            <person name="Kumar S."/>
            <person name="Blaxter L. M."/>
        </authorList>
    </citation>
    <scope>NUCLEOTIDE SEQUENCE [LARGE SCALE GENOMIC DNA]</scope>
</reference>
<evidence type="ECO:0000256" key="5">
    <source>
        <dbReference type="ARBA" id="ARBA00022723"/>
    </source>
</evidence>
<dbReference type="CDD" id="cd04280">
    <property type="entry name" value="ZnMc_astacin_like"/>
    <property type="match status" value="1"/>
</dbReference>
<feature type="active site" evidence="15">
    <location>
        <position position="208"/>
    </location>
</feature>
<dbReference type="OrthoDB" id="291007at2759"/>
<feature type="binding site" evidence="15">
    <location>
        <position position="207"/>
    </location>
    <ligand>
        <name>Zn(2+)</name>
        <dbReference type="ChEBI" id="CHEBI:29105"/>
        <note>catalytic</note>
    </ligand>
</feature>
<evidence type="ECO:0000256" key="13">
    <source>
        <dbReference type="PIRNR" id="PIRNR036365"/>
    </source>
</evidence>
<keyword evidence="10" id="KW-0865">Zymogen</keyword>
<feature type="domain" description="CUB" evidence="17">
    <location>
        <begin position="355"/>
        <end position="469"/>
    </location>
</feature>
<feature type="binding site" evidence="15">
    <location>
        <position position="211"/>
    </location>
    <ligand>
        <name>Zn(2+)</name>
        <dbReference type="ChEBI" id="CHEBI:29105"/>
        <note>catalytic</note>
    </ligand>
</feature>
<dbReference type="SMART" id="SM00235">
    <property type="entry name" value="ZnMc"/>
    <property type="match status" value="1"/>
</dbReference>
<feature type="domain" description="Peptidase M12A" evidence="18">
    <location>
        <begin position="113"/>
        <end position="312"/>
    </location>
</feature>
<dbReference type="PANTHER" id="PTHR10127">
    <property type="entry name" value="DISCOIDIN, CUB, EGF, LAMININ , AND ZINC METALLOPROTEASE DOMAIN CONTAINING"/>
    <property type="match status" value="1"/>
</dbReference>
<evidence type="ECO:0000256" key="2">
    <source>
        <dbReference type="ARBA" id="ARBA00022525"/>
    </source>
</evidence>
<dbReference type="PANTHER" id="PTHR10127:SF810">
    <property type="entry name" value="ZINC METALLOPROTEINASE NAS-38"/>
    <property type="match status" value="1"/>
</dbReference>
<evidence type="ECO:0000256" key="16">
    <source>
        <dbReference type="RuleBase" id="RU361183"/>
    </source>
</evidence>
<dbReference type="SUPFAM" id="SSF49854">
    <property type="entry name" value="Spermadhesin, CUB domain"/>
    <property type="match status" value="1"/>
</dbReference>
<dbReference type="PROSITE" id="PS01180">
    <property type="entry name" value="CUB"/>
    <property type="match status" value="1"/>
</dbReference>
<dbReference type="InterPro" id="IPR036383">
    <property type="entry name" value="TSP1_rpt_sf"/>
</dbReference>
<evidence type="ECO:0000256" key="6">
    <source>
        <dbReference type="ARBA" id="ARBA00022729"/>
    </source>
</evidence>
<dbReference type="FunFam" id="3.40.390.10:FF:000083">
    <property type="entry name" value="Zinc metalloproteinase"/>
    <property type="match status" value="1"/>
</dbReference>
<keyword evidence="9 15" id="KW-0482">Metalloprotease</keyword>
<evidence type="ECO:0000256" key="8">
    <source>
        <dbReference type="ARBA" id="ARBA00022833"/>
    </source>
</evidence>
<keyword evidence="11" id="KW-1015">Disulfide bond</keyword>
<evidence type="ECO:0000259" key="17">
    <source>
        <dbReference type="PROSITE" id="PS01180"/>
    </source>
</evidence>
<dbReference type="Gene3D" id="2.60.120.290">
    <property type="entry name" value="Spermadhesin, CUB domain"/>
    <property type="match status" value="1"/>
</dbReference>
<evidence type="ECO:0000256" key="14">
    <source>
        <dbReference type="PROSITE-ProRule" id="PRU00059"/>
    </source>
</evidence>
<gene>
    <name evidence="19" type="ORF">CBOVIS_LOCUS3749</name>
</gene>
<dbReference type="GO" id="GO:0005576">
    <property type="term" value="C:extracellular region"/>
    <property type="evidence" value="ECO:0007669"/>
    <property type="project" value="UniProtKB-SubCell"/>
</dbReference>
<keyword evidence="8 15" id="KW-0862">Zinc</keyword>
<keyword evidence="12" id="KW-0325">Glycoprotein</keyword>
<dbReference type="PIRSF" id="PIRSF036365">
    <property type="entry name" value="Astacin_nematoda"/>
    <property type="match status" value="1"/>
</dbReference>
<feature type="chain" id="PRO_5035959843" description="Zinc metalloproteinase" evidence="13 16">
    <location>
        <begin position="25"/>
        <end position="721"/>
    </location>
</feature>
<evidence type="ECO:0000313" key="20">
    <source>
        <dbReference type="Proteomes" id="UP000494206"/>
    </source>
</evidence>
<evidence type="ECO:0000256" key="11">
    <source>
        <dbReference type="ARBA" id="ARBA00023157"/>
    </source>
</evidence>
<dbReference type="SUPFAM" id="SSF55486">
    <property type="entry name" value="Metalloproteases ('zincins'), catalytic domain"/>
    <property type="match status" value="1"/>
</dbReference>
<feature type="signal peptide" evidence="13 16">
    <location>
        <begin position="1"/>
        <end position="24"/>
    </location>
</feature>
<keyword evidence="7 15" id="KW-0378">Hydrolase</keyword>
<dbReference type="Gene3D" id="2.20.100.10">
    <property type="entry name" value="Thrombospondin type-1 (TSP1) repeat"/>
    <property type="match status" value="1"/>
</dbReference>
<evidence type="ECO:0000256" key="9">
    <source>
        <dbReference type="ARBA" id="ARBA00023049"/>
    </source>
</evidence>
<dbReference type="InterPro" id="IPR001506">
    <property type="entry name" value="Peptidase_M12A"/>
</dbReference>
<dbReference type="InterPro" id="IPR034035">
    <property type="entry name" value="Astacin-like_dom"/>
</dbReference>
<dbReference type="InterPro" id="IPR000859">
    <property type="entry name" value="CUB_dom"/>
</dbReference>
<comment type="subcellular location">
    <subcellularLocation>
        <location evidence="1 13">Secreted</location>
    </subcellularLocation>
</comment>
<dbReference type="GO" id="GO:0006508">
    <property type="term" value="P:proteolysis"/>
    <property type="evidence" value="ECO:0007669"/>
    <property type="project" value="UniProtKB-KW"/>
</dbReference>
<keyword evidence="4 15" id="KW-0645">Protease</keyword>
<dbReference type="Pfam" id="PF01400">
    <property type="entry name" value="Astacin"/>
    <property type="match status" value="1"/>
</dbReference>
<dbReference type="PROSITE" id="PS50092">
    <property type="entry name" value="TSP1"/>
    <property type="match status" value="1"/>
</dbReference>
<evidence type="ECO:0000313" key="19">
    <source>
        <dbReference type="EMBL" id="CAB3400921.1"/>
    </source>
</evidence>
<dbReference type="Proteomes" id="UP000494206">
    <property type="component" value="Unassembled WGS sequence"/>
</dbReference>
<feature type="binding site" evidence="15">
    <location>
        <position position="217"/>
    </location>
    <ligand>
        <name>Zn(2+)</name>
        <dbReference type="ChEBI" id="CHEBI:29105"/>
        <note>catalytic</note>
    </ligand>
</feature>
<comment type="caution">
    <text evidence="14">Lacks conserved residue(s) required for the propagation of feature annotation.</text>
</comment>
<dbReference type="InterPro" id="IPR024079">
    <property type="entry name" value="MetalloPept_cat_dom_sf"/>
</dbReference>
<name>A0A8S1ESP5_9PELO</name>
<dbReference type="InterPro" id="IPR017050">
    <property type="entry name" value="Metallopeptidase_nem"/>
</dbReference>
<evidence type="ECO:0000256" key="7">
    <source>
        <dbReference type="ARBA" id="ARBA00022801"/>
    </source>
</evidence>
<dbReference type="SMART" id="SM00042">
    <property type="entry name" value="CUB"/>
    <property type="match status" value="1"/>
</dbReference>
<dbReference type="Gene3D" id="3.40.390.10">
    <property type="entry name" value="Collagenase (Catalytic Domain)"/>
    <property type="match status" value="1"/>
</dbReference>
<evidence type="ECO:0000256" key="10">
    <source>
        <dbReference type="ARBA" id="ARBA00023145"/>
    </source>
</evidence>
<dbReference type="InterPro" id="IPR006026">
    <property type="entry name" value="Peptidase_Metallo"/>
</dbReference>
<sequence length="721" mass="80883">MQLQSRPVIIFAILLGFLVDFVLSAARIQKASKKQLAHIKTLLNEDIERKNALIQNDGIDFFADLKRNPNAVRHHDELSVNNADEYFQGDVDLSEQQVKIIEDQFKEGKREKRKIGRSPLYKKWDLSRAISFDFAESIPPSTRIKTKDAMRMWQWHTCIRFEESGPNVDRLEFFDGGGCSSFVGRVGGTQGISISTPGCDVVGIISHEIGHALGIFHEQARPDQERHIAINYNNIPLSRWNNFQPVDDNHAETFDLPYDTGSVMHYGPYGFASDPYTPTIRTLERVQQSTIGQRAGPSFLDYQAINMAYGCIDRCDPLPCLRNGYPHPNNCSTCACPDGLAGQFCENVYPSTAGCGGVIFANKEVKYITSPNYPNDFPLNSQCNWIIIAPAEGRVFLEFEDDFDFLCEDTCDKAYVEIKYHNDKRLTGARYCCSLLPRSRFISFNNEMIVMMRGFKVSSKGFRAKFWSNLGEPDGVTTPLPPPVTPEPTDLAFVTTDEPLPPIPEIFTTITEKSTTLTPKTTVKKLNLKPTTVPLSKILTTTLPPTEITTQSRATFVTGETEITTTTTPMTLFPMLSTIIPHVNPLAGVLPSTQAPDIINNVLECGCGAWSEWVGDCSQECGGCGHRRRTRECKKQSCRKEEKRPCNFNACPDGTNFLINNNEFHILWRGCCVGLFRSADQCTALETEQNPFFKIINSLLSIQDAKNNSTLITKRLMRGEH</sequence>
<proteinExistence type="predicted"/>
<dbReference type="Pfam" id="PF00431">
    <property type="entry name" value="CUB"/>
    <property type="match status" value="1"/>
</dbReference>
<dbReference type="PRINTS" id="PR00480">
    <property type="entry name" value="ASTACIN"/>
</dbReference>
<dbReference type="InterPro" id="IPR035914">
    <property type="entry name" value="Sperma_CUB_dom_sf"/>
</dbReference>
<dbReference type="PROSITE" id="PS51864">
    <property type="entry name" value="ASTACIN"/>
    <property type="match status" value="1"/>
</dbReference>
<dbReference type="SMART" id="SM00209">
    <property type="entry name" value="TSP1"/>
    <property type="match status" value="1"/>
</dbReference>
<evidence type="ECO:0000259" key="18">
    <source>
        <dbReference type="PROSITE" id="PS51864"/>
    </source>
</evidence>
<dbReference type="GO" id="GO:0018996">
    <property type="term" value="P:molting cycle, collagen and cuticulin-based cuticle"/>
    <property type="evidence" value="ECO:0007669"/>
    <property type="project" value="InterPro"/>
</dbReference>
<keyword evidence="5 15" id="KW-0479">Metal-binding</keyword>
<evidence type="ECO:0000256" key="15">
    <source>
        <dbReference type="PROSITE-ProRule" id="PRU01211"/>
    </source>
</evidence>